<dbReference type="Proteomes" id="UP000799767">
    <property type="component" value="Unassembled WGS sequence"/>
</dbReference>
<organism evidence="3 4">
    <name type="scientific">Neohortaea acidophila</name>
    <dbReference type="NCBI Taxonomy" id="245834"/>
    <lineage>
        <taxon>Eukaryota</taxon>
        <taxon>Fungi</taxon>
        <taxon>Dikarya</taxon>
        <taxon>Ascomycota</taxon>
        <taxon>Pezizomycotina</taxon>
        <taxon>Dothideomycetes</taxon>
        <taxon>Dothideomycetidae</taxon>
        <taxon>Mycosphaerellales</taxon>
        <taxon>Teratosphaeriaceae</taxon>
        <taxon>Neohortaea</taxon>
    </lineage>
</organism>
<feature type="compositionally biased region" description="Polar residues" evidence="2">
    <location>
        <begin position="139"/>
        <end position="152"/>
    </location>
</feature>
<dbReference type="GeneID" id="54474658"/>
<dbReference type="InterPro" id="IPR001040">
    <property type="entry name" value="TIF_eIF_4E"/>
</dbReference>
<keyword evidence="1" id="KW-0648">Protein biosynthesis</keyword>
<dbReference type="SUPFAM" id="SSF55418">
    <property type="entry name" value="eIF4e-like"/>
    <property type="match status" value="1"/>
</dbReference>
<accession>A0A6A6PUK0</accession>
<evidence type="ECO:0000313" key="4">
    <source>
        <dbReference type="Proteomes" id="UP000799767"/>
    </source>
</evidence>
<dbReference type="InterPro" id="IPR019770">
    <property type="entry name" value="TIF_eIF_4E_CS"/>
</dbReference>
<dbReference type="PANTHER" id="PTHR11960:SF18">
    <property type="entry name" value="EUKARYOTIC TRANSLATION INITIATION FACTOR 4E HOMOLOGOUS PROTEIN, ISOFORM B"/>
    <property type="match status" value="1"/>
</dbReference>
<dbReference type="Pfam" id="PF01652">
    <property type="entry name" value="IF4E"/>
    <property type="match status" value="1"/>
</dbReference>
<dbReference type="InterPro" id="IPR023398">
    <property type="entry name" value="TIF_eIF4e-like"/>
</dbReference>
<dbReference type="GO" id="GO:0003743">
    <property type="term" value="F:translation initiation factor activity"/>
    <property type="evidence" value="ECO:0007669"/>
    <property type="project" value="UniProtKB-KW"/>
</dbReference>
<feature type="compositionally biased region" description="Polar residues" evidence="2">
    <location>
        <begin position="8"/>
        <end position="27"/>
    </location>
</feature>
<evidence type="ECO:0000256" key="2">
    <source>
        <dbReference type="SAM" id="MobiDB-lite"/>
    </source>
</evidence>
<feature type="compositionally biased region" description="Basic and acidic residues" evidence="2">
    <location>
        <begin position="28"/>
        <end position="38"/>
    </location>
</feature>
<dbReference type="PANTHER" id="PTHR11960">
    <property type="entry name" value="EUKARYOTIC TRANSLATION INITIATION FACTOR 4E RELATED"/>
    <property type="match status" value="1"/>
</dbReference>
<feature type="region of interest" description="Disordered" evidence="2">
    <location>
        <begin position="313"/>
        <end position="355"/>
    </location>
</feature>
<feature type="region of interest" description="Disordered" evidence="2">
    <location>
        <begin position="1"/>
        <end position="152"/>
    </location>
</feature>
<comment type="similarity">
    <text evidence="1">Belongs to the eukaryotic initiation factor 4E family.</text>
</comment>
<dbReference type="AlphaFoldDB" id="A0A6A6PUK0"/>
<dbReference type="OrthoDB" id="590761at2759"/>
<evidence type="ECO:0000256" key="1">
    <source>
        <dbReference type="RuleBase" id="RU004374"/>
    </source>
</evidence>
<dbReference type="FunFam" id="3.30.760.10:FF:000015">
    <property type="entry name" value="Translation initiation factor eIF4E3, putative"/>
    <property type="match status" value="1"/>
</dbReference>
<dbReference type="GO" id="GO:0016281">
    <property type="term" value="C:eukaryotic translation initiation factor 4F complex"/>
    <property type="evidence" value="ECO:0007669"/>
    <property type="project" value="TreeGrafter"/>
</dbReference>
<gene>
    <name evidence="3" type="ORF">BDY17DRAFT_297869</name>
</gene>
<keyword evidence="1 3" id="KW-0396">Initiation factor</keyword>
<feature type="compositionally biased region" description="Basic and acidic residues" evidence="2">
    <location>
        <begin position="109"/>
        <end position="126"/>
    </location>
</feature>
<protein>
    <submittedName>
        <fullName evidence="3">Translation initiation factor eIF 4e-like domain-containing protein</fullName>
    </submittedName>
</protein>
<dbReference type="EMBL" id="MU001635">
    <property type="protein sequence ID" value="KAF2483672.1"/>
    <property type="molecule type" value="Genomic_DNA"/>
</dbReference>
<dbReference type="Gene3D" id="3.30.760.10">
    <property type="entry name" value="RNA Cap, Translation Initiation Factor Eif4e"/>
    <property type="match status" value="1"/>
</dbReference>
<dbReference type="PROSITE" id="PS00813">
    <property type="entry name" value="IF4E"/>
    <property type="match status" value="1"/>
</dbReference>
<dbReference type="GO" id="GO:0000340">
    <property type="term" value="F:RNA 7-methylguanosine cap binding"/>
    <property type="evidence" value="ECO:0007669"/>
    <property type="project" value="TreeGrafter"/>
</dbReference>
<proteinExistence type="inferred from homology"/>
<keyword evidence="4" id="KW-1185">Reference proteome</keyword>
<keyword evidence="1" id="KW-0694">RNA-binding</keyword>
<name>A0A6A6PUK0_9PEZI</name>
<dbReference type="RefSeq" id="XP_033590242.1">
    <property type="nucleotide sequence ID" value="XM_033733656.1"/>
</dbReference>
<evidence type="ECO:0000313" key="3">
    <source>
        <dbReference type="EMBL" id="KAF2483672.1"/>
    </source>
</evidence>
<sequence length="355" mass="39418">MDKKDENSPANLWTRRSNSSKLSLNVKQNDRNDTRDSDSSSARRLGSASATSRSNPFSALGSAPSLASPTTGAGASSAFGLGSGAFASFGSTGKTPKTPGTAFDFSKGTLERRESTTKEEKEEKRPVPRKSLSALRANSEAQNPSTPSKDNSSWWSLKHAWVIHYRPPTSKNSDYEKSMRPLCRIDSAQAFWSVYSHLKRPSALPTVSDYHFFKEGIRPVWEDEENKRGGKWIMRVKKGVADRYWEELLLAMIGDQFAEASDEVCGAVVSVRSGEDVFSIWTKNDGGRNVKIRETIKRVLSLPPDTNLQWRSHDESITQRNAVDQARQEKAASYGDKRRNTLTAEKDKTSKDDSA</sequence>
<reference evidence="3" key="1">
    <citation type="journal article" date="2020" name="Stud. Mycol.">
        <title>101 Dothideomycetes genomes: a test case for predicting lifestyles and emergence of pathogens.</title>
        <authorList>
            <person name="Haridas S."/>
            <person name="Albert R."/>
            <person name="Binder M."/>
            <person name="Bloem J."/>
            <person name="Labutti K."/>
            <person name="Salamov A."/>
            <person name="Andreopoulos B."/>
            <person name="Baker S."/>
            <person name="Barry K."/>
            <person name="Bills G."/>
            <person name="Bluhm B."/>
            <person name="Cannon C."/>
            <person name="Castanera R."/>
            <person name="Culley D."/>
            <person name="Daum C."/>
            <person name="Ezra D."/>
            <person name="Gonzalez J."/>
            <person name="Henrissat B."/>
            <person name="Kuo A."/>
            <person name="Liang C."/>
            <person name="Lipzen A."/>
            <person name="Lutzoni F."/>
            <person name="Magnuson J."/>
            <person name="Mondo S."/>
            <person name="Nolan M."/>
            <person name="Ohm R."/>
            <person name="Pangilinan J."/>
            <person name="Park H.-J."/>
            <person name="Ramirez L."/>
            <person name="Alfaro M."/>
            <person name="Sun H."/>
            <person name="Tritt A."/>
            <person name="Yoshinaga Y."/>
            <person name="Zwiers L.-H."/>
            <person name="Turgeon B."/>
            <person name="Goodwin S."/>
            <person name="Spatafora J."/>
            <person name="Crous P."/>
            <person name="Grigoriev I."/>
        </authorList>
    </citation>
    <scope>NUCLEOTIDE SEQUENCE</scope>
    <source>
        <strain evidence="3">CBS 113389</strain>
    </source>
</reference>
<feature type="compositionally biased region" description="Low complexity" evidence="2">
    <location>
        <begin position="39"/>
        <end position="101"/>
    </location>
</feature>
<feature type="compositionally biased region" description="Basic and acidic residues" evidence="2">
    <location>
        <begin position="326"/>
        <end position="355"/>
    </location>
</feature>